<proteinExistence type="predicted"/>
<evidence type="ECO:0000313" key="2">
    <source>
        <dbReference type="RefSeq" id="XP_075076810.1"/>
    </source>
</evidence>
<keyword evidence="1" id="KW-1185">Reference proteome</keyword>
<dbReference type="Proteomes" id="UP000790787">
    <property type="component" value="Chromosome 1"/>
</dbReference>
<reference evidence="2" key="2">
    <citation type="submission" date="2025-08" db="UniProtKB">
        <authorList>
            <consortium name="RefSeq"/>
        </authorList>
    </citation>
    <scope>IDENTIFICATION</scope>
    <source>
        <tissue evidence="2">Leaf</tissue>
    </source>
</reference>
<dbReference type="RefSeq" id="XP_075076810.1">
    <property type="nucleotide sequence ID" value="XM_075220709.1"/>
</dbReference>
<sequence length="292" mass="34113">MGDYNAIQSWEDRCNGDPVMEAEIRDFTDFLDNTRMTELKYVGREFTWTNSHVHSKIDRALEQQNNPKPFKFFNNLAEHKEFEGIVKTTWEMNMQGSAMKRVWLKFKRLKNGLKNELKQLHKKEYSTIHEKITLIRGELQRIQVQMRDPNHSEALKNDEKDLKEKLEKRSAIEESLLKQKSRIQWLMLGDSNSTFFHASIKNKNAQKKITKLVTQVGTVAEEIPAIEPDMLKKGSILTRTQQAKLIEPMTREKIVQTLQRTDDSKAPGCDGYNSLFIKKTWANIWDEVVEAV</sequence>
<name>A0AC58RVX1_TOBAC</name>
<accession>A0AC58RVX1</accession>
<evidence type="ECO:0000313" key="1">
    <source>
        <dbReference type="Proteomes" id="UP000790787"/>
    </source>
</evidence>
<reference evidence="1" key="1">
    <citation type="journal article" date="2014" name="Nat. Commun.">
        <title>The tobacco genome sequence and its comparison with those of tomato and potato.</title>
        <authorList>
            <person name="Sierro N."/>
            <person name="Battey J.N."/>
            <person name="Ouadi S."/>
            <person name="Bakaher N."/>
            <person name="Bovet L."/>
            <person name="Willig A."/>
            <person name="Goepfert S."/>
            <person name="Peitsch M.C."/>
            <person name="Ivanov N.V."/>
        </authorList>
    </citation>
    <scope>NUCLEOTIDE SEQUENCE [LARGE SCALE GENOMIC DNA]</scope>
</reference>
<organism evidence="1 2">
    <name type="scientific">Nicotiana tabacum</name>
    <name type="common">Common tobacco</name>
    <dbReference type="NCBI Taxonomy" id="4097"/>
    <lineage>
        <taxon>Eukaryota</taxon>
        <taxon>Viridiplantae</taxon>
        <taxon>Streptophyta</taxon>
        <taxon>Embryophyta</taxon>
        <taxon>Tracheophyta</taxon>
        <taxon>Spermatophyta</taxon>
        <taxon>Magnoliopsida</taxon>
        <taxon>eudicotyledons</taxon>
        <taxon>Gunneridae</taxon>
        <taxon>Pentapetalae</taxon>
        <taxon>asterids</taxon>
        <taxon>lamiids</taxon>
        <taxon>Solanales</taxon>
        <taxon>Solanaceae</taxon>
        <taxon>Nicotianoideae</taxon>
        <taxon>Nicotianeae</taxon>
        <taxon>Nicotiana</taxon>
    </lineage>
</organism>
<gene>
    <name evidence="2" type="primary">LOC142163423</name>
</gene>
<protein>
    <submittedName>
        <fullName evidence="2">Uncharacterized protein LOC142163423</fullName>
    </submittedName>
</protein>